<evidence type="ECO:0000313" key="3">
    <source>
        <dbReference type="Proteomes" id="UP000638732"/>
    </source>
</evidence>
<keyword evidence="1" id="KW-0812">Transmembrane</keyword>
<name>A0A966DRE8_9SPHI</name>
<evidence type="ECO:0000313" key="2">
    <source>
        <dbReference type="EMBL" id="NCD68410.1"/>
    </source>
</evidence>
<reference evidence="2" key="1">
    <citation type="submission" date="2020-01" db="EMBL/GenBank/DDBJ databases">
        <authorList>
            <person name="Seo Y.L."/>
        </authorList>
    </citation>
    <scope>NUCLEOTIDE SEQUENCE</scope>
    <source>
        <strain evidence="2">R11</strain>
    </source>
</reference>
<dbReference type="AlphaFoldDB" id="A0A966DRE8"/>
<dbReference type="Proteomes" id="UP000638732">
    <property type="component" value="Unassembled WGS sequence"/>
</dbReference>
<proteinExistence type="predicted"/>
<feature type="transmembrane region" description="Helical" evidence="1">
    <location>
        <begin position="115"/>
        <end position="137"/>
    </location>
</feature>
<sequence length="146" mass="16276">MELQENDDYNEEPQDEGYDIEIYSKRAIWGFSIFFSTIFGGVLLMINLRAAGYKSAANLVLLFSILYTLLGSIALSIIGATSGAFAIIFNGIGAAILTEYFFNRYFPEEDYYPKSIATPLLISFLICIPIVIFMIYAQSHGLVPAK</sequence>
<gene>
    <name evidence="2" type="ORF">GSY63_03490</name>
</gene>
<keyword evidence="1" id="KW-0472">Membrane</keyword>
<keyword evidence="3" id="KW-1185">Reference proteome</keyword>
<keyword evidence="1" id="KW-1133">Transmembrane helix</keyword>
<evidence type="ECO:0000256" key="1">
    <source>
        <dbReference type="SAM" id="Phobius"/>
    </source>
</evidence>
<dbReference type="EMBL" id="WWEO01000038">
    <property type="protein sequence ID" value="NCD68410.1"/>
    <property type="molecule type" value="Genomic_DNA"/>
</dbReference>
<reference evidence="2" key="2">
    <citation type="submission" date="2020-10" db="EMBL/GenBank/DDBJ databases">
        <title>Mucilaginibacter sp. nov., isolated from soil.</title>
        <authorList>
            <person name="Jeon C.O."/>
        </authorList>
    </citation>
    <scope>NUCLEOTIDE SEQUENCE</scope>
    <source>
        <strain evidence="2">R11</strain>
    </source>
</reference>
<feature type="transmembrane region" description="Helical" evidence="1">
    <location>
        <begin position="84"/>
        <end position="103"/>
    </location>
</feature>
<feature type="transmembrane region" description="Helical" evidence="1">
    <location>
        <begin position="59"/>
        <end position="78"/>
    </location>
</feature>
<dbReference type="RefSeq" id="WP_166584437.1">
    <property type="nucleotide sequence ID" value="NZ_WWEO01000038.1"/>
</dbReference>
<protein>
    <submittedName>
        <fullName evidence="2">Uncharacterized protein</fullName>
    </submittedName>
</protein>
<feature type="transmembrane region" description="Helical" evidence="1">
    <location>
        <begin position="27"/>
        <end position="47"/>
    </location>
</feature>
<organism evidence="2 3">
    <name type="scientific">Mucilaginibacter agri</name>
    <dbReference type="NCBI Taxonomy" id="2695265"/>
    <lineage>
        <taxon>Bacteria</taxon>
        <taxon>Pseudomonadati</taxon>
        <taxon>Bacteroidota</taxon>
        <taxon>Sphingobacteriia</taxon>
        <taxon>Sphingobacteriales</taxon>
        <taxon>Sphingobacteriaceae</taxon>
        <taxon>Mucilaginibacter</taxon>
    </lineage>
</organism>
<accession>A0A966DRE8</accession>
<comment type="caution">
    <text evidence="2">The sequence shown here is derived from an EMBL/GenBank/DDBJ whole genome shotgun (WGS) entry which is preliminary data.</text>
</comment>